<comment type="catalytic activity">
    <reaction evidence="8">
        <text>adenosine + phosphate = alpha-D-ribose 1-phosphate + adenine</text>
        <dbReference type="Rhea" id="RHEA:27642"/>
        <dbReference type="ChEBI" id="CHEBI:16335"/>
        <dbReference type="ChEBI" id="CHEBI:16708"/>
        <dbReference type="ChEBI" id="CHEBI:43474"/>
        <dbReference type="ChEBI" id="CHEBI:57720"/>
        <dbReference type="EC" id="2.4.2.1"/>
    </reaction>
    <physiologicalReaction direction="left-to-right" evidence="8">
        <dbReference type="Rhea" id="RHEA:27643"/>
    </physiologicalReaction>
</comment>
<evidence type="ECO:0000256" key="4">
    <source>
        <dbReference type="ARBA" id="ARBA00022723"/>
    </source>
</evidence>
<dbReference type="AlphaFoldDB" id="A0A0M4MAB6"/>
<evidence type="ECO:0000256" key="8">
    <source>
        <dbReference type="ARBA" id="ARBA00048968"/>
    </source>
</evidence>
<evidence type="ECO:0000256" key="9">
    <source>
        <dbReference type="ARBA" id="ARBA00049893"/>
    </source>
</evidence>
<dbReference type="NCBIfam" id="TIGR00726">
    <property type="entry name" value="peptidoglycan editing factor PgeF"/>
    <property type="match status" value="1"/>
</dbReference>
<proteinExistence type="inferred from homology"/>
<dbReference type="Pfam" id="PF02578">
    <property type="entry name" value="Cu-oxidase_4"/>
    <property type="match status" value="1"/>
</dbReference>
<dbReference type="Proteomes" id="UP000057938">
    <property type="component" value="Chromosome"/>
</dbReference>
<evidence type="ECO:0000256" key="2">
    <source>
        <dbReference type="ARBA" id="ARBA00007353"/>
    </source>
</evidence>
<reference evidence="11 12" key="1">
    <citation type="submission" date="2015-09" db="EMBL/GenBank/DDBJ databases">
        <title>Complete genome sequence of a benzo[a]pyrene-degrading bacterium Altererythrobacter epoxidivorans CGMCC 1.7731T.</title>
        <authorList>
            <person name="Li Z."/>
            <person name="Cheng H."/>
            <person name="Huo Y."/>
            <person name="Xu X."/>
        </authorList>
    </citation>
    <scope>NUCLEOTIDE SEQUENCE [LARGE SCALE GENOMIC DNA]</scope>
    <source>
        <strain evidence="11 12">CGMCC 1.7731</strain>
    </source>
</reference>
<evidence type="ECO:0000256" key="6">
    <source>
        <dbReference type="ARBA" id="ARBA00022833"/>
    </source>
</evidence>
<keyword evidence="5" id="KW-0378">Hydrolase</keyword>
<gene>
    <name evidence="11" type="ORF">AMC99_02663</name>
</gene>
<accession>A0A0M4MAB6</accession>
<dbReference type="GO" id="GO:0017061">
    <property type="term" value="F:S-methyl-5-thioadenosine phosphorylase activity"/>
    <property type="evidence" value="ECO:0007669"/>
    <property type="project" value="UniProtKB-EC"/>
</dbReference>
<dbReference type="PANTHER" id="PTHR30616">
    <property type="entry name" value="UNCHARACTERIZED PROTEIN YFIH"/>
    <property type="match status" value="1"/>
</dbReference>
<dbReference type="InterPro" id="IPR011324">
    <property type="entry name" value="Cytotoxic_necrot_fac-like_cat"/>
</dbReference>
<dbReference type="CDD" id="cd16833">
    <property type="entry name" value="YfiH"/>
    <property type="match status" value="1"/>
</dbReference>
<keyword evidence="12" id="KW-1185">Reference proteome</keyword>
<keyword evidence="6" id="KW-0862">Zinc</keyword>
<dbReference type="InterPro" id="IPR003730">
    <property type="entry name" value="Cu_polyphenol_OxRdtase"/>
</dbReference>
<evidence type="ECO:0000256" key="3">
    <source>
        <dbReference type="ARBA" id="ARBA00022679"/>
    </source>
</evidence>
<evidence type="ECO:0000256" key="10">
    <source>
        <dbReference type="RuleBase" id="RU361274"/>
    </source>
</evidence>
<organism evidence="11 12">
    <name type="scientific">Altererythrobacter epoxidivorans</name>
    <dbReference type="NCBI Taxonomy" id="361183"/>
    <lineage>
        <taxon>Bacteria</taxon>
        <taxon>Pseudomonadati</taxon>
        <taxon>Pseudomonadota</taxon>
        <taxon>Alphaproteobacteria</taxon>
        <taxon>Sphingomonadales</taxon>
        <taxon>Erythrobacteraceae</taxon>
        <taxon>Altererythrobacter</taxon>
    </lineage>
</organism>
<evidence type="ECO:0000313" key="12">
    <source>
        <dbReference type="Proteomes" id="UP000057938"/>
    </source>
</evidence>
<comment type="catalytic activity">
    <reaction evidence="1">
        <text>inosine + phosphate = alpha-D-ribose 1-phosphate + hypoxanthine</text>
        <dbReference type="Rhea" id="RHEA:27646"/>
        <dbReference type="ChEBI" id="CHEBI:17368"/>
        <dbReference type="ChEBI" id="CHEBI:17596"/>
        <dbReference type="ChEBI" id="CHEBI:43474"/>
        <dbReference type="ChEBI" id="CHEBI:57720"/>
        <dbReference type="EC" id="2.4.2.1"/>
    </reaction>
    <physiologicalReaction direction="left-to-right" evidence="1">
        <dbReference type="Rhea" id="RHEA:27647"/>
    </physiologicalReaction>
</comment>
<evidence type="ECO:0000256" key="1">
    <source>
        <dbReference type="ARBA" id="ARBA00000553"/>
    </source>
</evidence>
<dbReference type="InterPro" id="IPR038371">
    <property type="entry name" value="Cu_polyphenol_OxRdtase_sf"/>
</dbReference>
<dbReference type="PATRIC" id="fig|361183.4.peg.2617"/>
<dbReference type="EMBL" id="CP012669">
    <property type="protein sequence ID" value="ALE17935.1"/>
    <property type="molecule type" value="Genomic_DNA"/>
</dbReference>
<dbReference type="SUPFAM" id="SSF64438">
    <property type="entry name" value="CNF1/YfiH-like putative cysteine hydrolases"/>
    <property type="match status" value="1"/>
</dbReference>
<dbReference type="GO" id="GO:0005507">
    <property type="term" value="F:copper ion binding"/>
    <property type="evidence" value="ECO:0007669"/>
    <property type="project" value="TreeGrafter"/>
</dbReference>
<sequence>MPHGFLGHGGLRHQFGYGGEGDPAAIRDLRWLAADALVPGAALVAPHQVHSPDVISVSEAWEDAVEGRPIADAVVTNTRGLVLGIVTADCAPVLFADIEAGVVGAAHAGWRGAHGGVLENTLDAMERLGADRSRIAAAIGPTIAQPSYEVDDSFRDQFQEQDSRFFASGRAGHWQFDLPAYIAARLEGAGLTRIEDTALDTCALENRFYSYRRATHRGEPNYGRQLSIIALA</sequence>
<keyword evidence="3" id="KW-0808">Transferase</keyword>
<keyword evidence="4" id="KW-0479">Metal-binding</keyword>
<dbReference type="PANTHER" id="PTHR30616:SF2">
    <property type="entry name" value="PURINE NUCLEOSIDE PHOSPHORYLASE LACC1"/>
    <property type="match status" value="1"/>
</dbReference>
<comment type="catalytic activity">
    <reaction evidence="9">
        <text>S-methyl-5'-thioadenosine + phosphate = 5-(methylsulfanyl)-alpha-D-ribose 1-phosphate + adenine</text>
        <dbReference type="Rhea" id="RHEA:11852"/>
        <dbReference type="ChEBI" id="CHEBI:16708"/>
        <dbReference type="ChEBI" id="CHEBI:17509"/>
        <dbReference type="ChEBI" id="CHEBI:43474"/>
        <dbReference type="ChEBI" id="CHEBI:58533"/>
        <dbReference type="EC" id="2.4.2.28"/>
    </reaction>
    <physiologicalReaction direction="left-to-right" evidence="9">
        <dbReference type="Rhea" id="RHEA:11853"/>
    </physiologicalReaction>
</comment>
<name>A0A0M4MAB6_9SPHN</name>
<dbReference type="STRING" id="361183.AMC99_02663"/>
<evidence type="ECO:0000313" key="11">
    <source>
        <dbReference type="EMBL" id="ALE17935.1"/>
    </source>
</evidence>
<dbReference type="GO" id="GO:0016787">
    <property type="term" value="F:hydrolase activity"/>
    <property type="evidence" value="ECO:0007669"/>
    <property type="project" value="UniProtKB-KW"/>
</dbReference>
<protein>
    <recommendedName>
        <fullName evidence="10">Purine nucleoside phosphorylase</fullName>
    </recommendedName>
</protein>
<dbReference type="KEGG" id="aep:AMC99_02663"/>
<dbReference type="Gene3D" id="3.60.140.10">
    <property type="entry name" value="CNF1/YfiH-like putative cysteine hydrolases"/>
    <property type="match status" value="1"/>
</dbReference>
<evidence type="ECO:0000256" key="7">
    <source>
        <dbReference type="ARBA" id="ARBA00047989"/>
    </source>
</evidence>
<comment type="similarity">
    <text evidence="2 10">Belongs to the purine nucleoside phosphorylase YfiH/LACC1 family.</text>
</comment>
<evidence type="ECO:0000256" key="5">
    <source>
        <dbReference type="ARBA" id="ARBA00022801"/>
    </source>
</evidence>
<comment type="catalytic activity">
    <reaction evidence="7">
        <text>adenosine + H2O + H(+) = inosine + NH4(+)</text>
        <dbReference type="Rhea" id="RHEA:24408"/>
        <dbReference type="ChEBI" id="CHEBI:15377"/>
        <dbReference type="ChEBI" id="CHEBI:15378"/>
        <dbReference type="ChEBI" id="CHEBI:16335"/>
        <dbReference type="ChEBI" id="CHEBI:17596"/>
        <dbReference type="ChEBI" id="CHEBI:28938"/>
        <dbReference type="EC" id="3.5.4.4"/>
    </reaction>
    <physiologicalReaction direction="left-to-right" evidence="7">
        <dbReference type="Rhea" id="RHEA:24409"/>
    </physiologicalReaction>
</comment>